<dbReference type="EMBL" id="LNIX01000001">
    <property type="protein sequence ID" value="OXA65032.1"/>
    <property type="molecule type" value="Genomic_DNA"/>
</dbReference>
<name>A0A226F5E0_FOLCA</name>
<dbReference type="Proteomes" id="UP000198287">
    <property type="component" value="Unassembled WGS sequence"/>
</dbReference>
<feature type="region of interest" description="Disordered" evidence="1">
    <location>
        <begin position="12"/>
        <end position="131"/>
    </location>
</feature>
<feature type="compositionally biased region" description="Polar residues" evidence="1">
    <location>
        <begin position="97"/>
        <end position="113"/>
    </location>
</feature>
<feature type="compositionally biased region" description="Basic and acidic residues" evidence="1">
    <location>
        <begin position="28"/>
        <end position="40"/>
    </location>
</feature>
<organism evidence="2 3">
    <name type="scientific">Folsomia candida</name>
    <name type="common">Springtail</name>
    <dbReference type="NCBI Taxonomy" id="158441"/>
    <lineage>
        <taxon>Eukaryota</taxon>
        <taxon>Metazoa</taxon>
        <taxon>Ecdysozoa</taxon>
        <taxon>Arthropoda</taxon>
        <taxon>Hexapoda</taxon>
        <taxon>Collembola</taxon>
        <taxon>Entomobryomorpha</taxon>
        <taxon>Isotomoidea</taxon>
        <taxon>Isotomidae</taxon>
        <taxon>Proisotominae</taxon>
        <taxon>Folsomia</taxon>
    </lineage>
</organism>
<comment type="caution">
    <text evidence="2">The sequence shown here is derived from an EMBL/GenBank/DDBJ whole genome shotgun (WGS) entry which is preliminary data.</text>
</comment>
<reference evidence="2 3" key="1">
    <citation type="submission" date="2015-12" db="EMBL/GenBank/DDBJ databases">
        <title>The genome of Folsomia candida.</title>
        <authorList>
            <person name="Faddeeva A."/>
            <person name="Derks M.F."/>
            <person name="Anvar Y."/>
            <person name="Smit S."/>
            <person name="Van Straalen N."/>
            <person name="Roelofs D."/>
        </authorList>
    </citation>
    <scope>NUCLEOTIDE SEQUENCE [LARGE SCALE GENOMIC DNA]</scope>
    <source>
        <strain evidence="2 3">VU population</strain>
        <tissue evidence="2">Whole body</tissue>
    </source>
</reference>
<evidence type="ECO:0000313" key="3">
    <source>
        <dbReference type="Proteomes" id="UP000198287"/>
    </source>
</evidence>
<proteinExistence type="predicted"/>
<sequence>MSCLGIIMPFFKKKKKPEVQVQPVSISKIDEERTYTRSDPDGTEAPQPNPRSKTTSFRQSGESGVGSGGGSSGSSATAGGRHSPSQSPSLNGSSTPNLQSANSDSPHNTSSIQFYKPPLPTTYAKSSISSLRGSVTQLANPLVLKPSNNKGIDALVVGREEEAAGQKYFVSLTSLQYSSEERERDSSDCAKYKGHQHHHQTKKLHLHYSNSDSRPHQTGPD</sequence>
<evidence type="ECO:0000256" key="1">
    <source>
        <dbReference type="SAM" id="MobiDB-lite"/>
    </source>
</evidence>
<keyword evidence="3" id="KW-1185">Reference proteome</keyword>
<dbReference type="OrthoDB" id="63267at2759"/>
<evidence type="ECO:0000313" key="2">
    <source>
        <dbReference type="EMBL" id="OXA65032.1"/>
    </source>
</evidence>
<protein>
    <submittedName>
        <fullName evidence="2">Uncharacterized protein</fullName>
    </submittedName>
</protein>
<dbReference type="AlphaFoldDB" id="A0A226F5E0"/>
<accession>A0A226F5E0</accession>
<feature type="compositionally biased region" description="Polar residues" evidence="1">
    <location>
        <begin position="50"/>
        <end position="59"/>
    </location>
</feature>
<feature type="region of interest" description="Disordered" evidence="1">
    <location>
        <begin position="179"/>
        <end position="221"/>
    </location>
</feature>
<feature type="compositionally biased region" description="Basic residues" evidence="1">
    <location>
        <begin position="192"/>
        <end position="206"/>
    </location>
</feature>
<gene>
    <name evidence="2" type="ORF">Fcan01_03799</name>
</gene>
<feature type="compositionally biased region" description="Low complexity" evidence="1">
    <location>
        <begin position="73"/>
        <end position="96"/>
    </location>
</feature>
<feature type="compositionally biased region" description="Basic and acidic residues" evidence="1">
    <location>
        <begin position="179"/>
        <end position="191"/>
    </location>
</feature>
<feature type="compositionally biased region" description="Gly residues" evidence="1">
    <location>
        <begin position="63"/>
        <end position="72"/>
    </location>
</feature>